<protein>
    <recommendedName>
        <fullName evidence="2">MAGE domain-containing protein</fullName>
    </recommendedName>
</protein>
<feature type="compositionally biased region" description="Low complexity" evidence="1">
    <location>
        <begin position="1"/>
        <end position="18"/>
    </location>
</feature>
<dbReference type="PANTHER" id="PTHR11736">
    <property type="entry name" value="MELANOMA-ASSOCIATED ANTIGEN MAGE ANTIGEN"/>
    <property type="match status" value="1"/>
</dbReference>
<name>A0A7R9LK82_9ACAR</name>
<evidence type="ECO:0000256" key="1">
    <source>
        <dbReference type="SAM" id="MobiDB-lite"/>
    </source>
</evidence>
<feature type="compositionally biased region" description="Basic and acidic residues" evidence="1">
    <location>
        <begin position="35"/>
        <end position="47"/>
    </location>
</feature>
<dbReference type="InterPro" id="IPR041899">
    <property type="entry name" value="MAGE_WH2"/>
</dbReference>
<gene>
    <name evidence="3" type="ORF">OSB1V03_LOCUS19450</name>
</gene>
<feature type="region of interest" description="Disordered" evidence="1">
    <location>
        <begin position="1"/>
        <end position="47"/>
    </location>
</feature>
<evidence type="ECO:0000313" key="3">
    <source>
        <dbReference type="EMBL" id="CAD7643130.1"/>
    </source>
</evidence>
<dbReference type="InterPro" id="IPR002190">
    <property type="entry name" value="MHD_dom"/>
</dbReference>
<dbReference type="OrthoDB" id="205198at2759"/>
<reference evidence="3" key="1">
    <citation type="submission" date="2020-11" db="EMBL/GenBank/DDBJ databases">
        <authorList>
            <person name="Tran Van P."/>
        </authorList>
    </citation>
    <scope>NUCLEOTIDE SEQUENCE</scope>
</reference>
<dbReference type="FunFam" id="1.10.10.1210:FF:000001">
    <property type="entry name" value="melanoma-associated antigen D1"/>
    <property type="match status" value="1"/>
</dbReference>
<dbReference type="EMBL" id="OC883152">
    <property type="protein sequence ID" value="CAD7643130.1"/>
    <property type="molecule type" value="Genomic_DNA"/>
</dbReference>
<dbReference type="PROSITE" id="PS50838">
    <property type="entry name" value="MAGE"/>
    <property type="match status" value="1"/>
</dbReference>
<dbReference type="Proteomes" id="UP000759131">
    <property type="component" value="Unassembled WGS sequence"/>
</dbReference>
<evidence type="ECO:0000313" key="4">
    <source>
        <dbReference type="Proteomes" id="UP000759131"/>
    </source>
</evidence>
<dbReference type="SMART" id="SM01373">
    <property type="entry name" value="MAGE"/>
    <property type="match status" value="1"/>
</dbReference>
<evidence type="ECO:0000259" key="2">
    <source>
        <dbReference type="PROSITE" id="PS50838"/>
    </source>
</evidence>
<keyword evidence="4" id="KW-1185">Reference proteome</keyword>
<dbReference type="PANTHER" id="PTHR11736:SF14">
    <property type="entry name" value="NSE3 HOMOLOG, SMC5-SMC6 COMPLEX COMPONENT"/>
    <property type="match status" value="1"/>
</dbReference>
<dbReference type="Gene3D" id="1.10.10.1210">
    <property type="entry name" value="MAGE homology domain, winged helix WH2 motif"/>
    <property type="match status" value="1"/>
</dbReference>
<dbReference type="Pfam" id="PF01454">
    <property type="entry name" value="MAGE"/>
    <property type="match status" value="1"/>
</dbReference>
<dbReference type="EMBL" id="CAJPIZ010028577">
    <property type="protein sequence ID" value="CAG2119502.1"/>
    <property type="molecule type" value="Genomic_DNA"/>
</dbReference>
<dbReference type="InterPro" id="IPR037445">
    <property type="entry name" value="MAGE"/>
</dbReference>
<dbReference type="AlphaFoldDB" id="A0A7R9LK82"/>
<organism evidence="3">
    <name type="scientific">Medioppia subpectinata</name>
    <dbReference type="NCBI Taxonomy" id="1979941"/>
    <lineage>
        <taxon>Eukaryota</taxon>
        <taxon>Metazoa</taxon>
        <taxon>Ecdysozoa</taxon>
        <taxon>Arthropoda</taxon>
        <taxon>Chelicerata</taxon>
        <taxon>Arachnida</taxon>
        <taxon>Acari</taxon>
        <taxon>Acariformes</taxon>
        <taxon>Sarcoptiformes</taxon>
        <taxon>Oribatida</taxon>
        <taxon>Brachypylina</taxon>
        <taxon>Oppioidea</taxon>
        <taxon>Oppiidae</taxon>
        <taxon>Medioppia</taxon>
    </lineage>
</organism>
<dbReference type="InterPro" id="IPR041898">
    <property type="entry name" value="MAGE_WH1"/>
</dbReference>
<accession>A0A7R9LK82</accession>
<sequence>MTSTSRLRSTASSARNSAIVRYDTPDNRPTGSTSSRHEASDPNDDHMSDDIIDRLTADCVKYLLIISHKKTVIKRADLLKTVAGKQSLPSRGQSDAIIKRVQSEMSRVFGLSLVECPDATNTYIVVNKLPADGLKHVMDGDSMPDSQHLMSALLTTVLALIFMSQQSCPEDLMWRFLKRVGFDVSSKTAIQLNDDLTTNTTLKKLLTEVWVRQMYVKYEKIAGSDPITHEFKWGFRAENEFNKLDVLKFVCNVFADGSQPEFWRTQYAAAIPANDETAAEGSEVLID</sequence>
<dbReference type="GO" id="GO:0005634">
    <property type="term" value="C:nucleus"/>
    <property type="evidence" value="ECO:0007669"/>
    <property type="project" value="TreeGrafter"/>
</dbReference>
<dbReference type="Gene3D" id="1.10.10.1200">
    <property type="entry name" value="MAGE homology domain, winged helix WH1 motif"/>
    <property type="match status" value="1"/>
</dbReference>
<feature type="domain" description="MAGE" evidence="2">
    <location>
        <begin position="52"/>
        <end position="270"/>
    </location>
</feature>
<proteinExistence type="predicted"/>